<evidence type="ECO:0000256" key="7">
    <source>
        <dbReference type="ARBA" id="ARBA00022982"/>
    </source>
</evidence>
<evidence type="ECO:0000256" key="15">
    <source>
        <dbReference type="SAM" id="Phobius"/>
    </source>
</evidence>
<dbReference type="EMBL" id="CP011568">
    <property type="protein sequence ID" value="AKJ70525.1"/>
    <property type="molecule type" value="Genomic_DNA"/>
</dbReference>
<keyword evidence="13 14" id="KW-0676">Redox-active center</keyword>
<evidence type="ECO:0000256" key="6">
    <source>
        <dbReference type="ARBA" id="ARBA00022692"/>
    </source>
</evidence>
<dbReference type="KEGG" id="ptx:ABW99_11610"/>
<feature type="disulfide bond" description="Redox-active" evidence="14">
    <location>
        <begin position="41"/>
        <end position="44"/>
    </location>
</feature>
<evidence type="ECO:0000256" key="3">
    <source>
        <dbReference type="ARBA" id="ARBA00022448"/>
    </source>
</evidence>
<protein>
    <recommendedName>
        <fullName evidence="14">Disulfide bond formation protein B</fullName>
    </recommendedName>
    <alternativeName>
        <fullName evidence="14">Disulfide oxidoreductase</fullName>
    </alternativeName>
</protein>
<comment type="caution">
    <text evidence="14">Lacks conserved residue(s) required for the propagation of feature annotation.</text>
</comment>
<evidence type="ECO:0000313" key="16">
    <source>
        <dbReference type="EMBL" id="AKJ70525.1"/>
    </source>
</evidence>
<keyword evidence="5" id="KW-0997">Cell inner membrane</keyword>
<dbReference type="HAMAP" id="MF_00286">
    <property type="entry name" value="DsbB"/>
    <property type="match status" value="1"/>
</dbReference>
<feature type="transmembrane region" description="Helical" evidence="15">
    <location>
        <begin position="142"/>
        <end position="160"/>
    </location>
</feature>
<evidence type="ECO:0000256" key="9">
    <source>
        <dbReference type="ARBA" id="ARBA00023002"/>
    </source>
</evidence>
<dbReference type="OrthoDB" id="3711263at2"/>
<keyword evidence="6 14" id="KW-0812">Transmembrane</keyword>
<keyword evidence="11 14" id="KW-1015">Disulfide bond</keyword>
<feature type="transmembrane region" description="Helical" evidence="15">
    <location>
        <begin position="46"/>
        <end position="63"/>
    </location>
</feature>
<dbReference type="PATRIC" id="fig|445709.3.peg.2466"/>
<dbReference type="SUPFAM" id="SSF158442">
    <property type="entry name" value="DsbB-like"/>
    <property type="match status" value="1"/>
</dbReference>
<keyword evidence="8 14" id="KW-1133">Transmembrane helix</keyword>
<comment type="similarity">
    <text evidence="2 14">Belongs to the DsbB family.</text>
</comment>
<evidence type="ECO:0000256" key="13">
    <source>
        <dbReference type="ARBA" id="ARBA00023284"/>
    </source>
</evidence>
<evidence type="ECO:0000256" key="8">
    <source>
        <dbReference type="ARBA" id="ARBA00022989"/>
    </source>
</evidence>
<dbReference type="Proteomes" id="UP000036700">
    <property type="component" value="Chromosome"/>
</dbReference>
<feature type="topological domain" description="Cytoplasmic" evidence="14">
    <location>
        <begin position="164"/>
        <end position="170"/>
    </location>
</feature>
<dbReference type="InterPro" id="IPR003752">
    <property type="entry name" value="DiS_bond_form_DsbB/BdbC"/>
</dbReference>
<dbReference type="AlphaFoldDB" id="A0A0G3EU95"/>
<evidence type="ECO:0000256" key="1">
    <source>
        <dbReference type="ARBA" id="ARBA00004429"/>
    </source>
</evidence>
<evidence type="ECO:0000256" key="5">
    <source>
        <dbReference type="ARBA" id="ARBA00022519"/>
    </source>
</evidence>
<dbReference type="InterPro" id="IPR050183">
    <property type="entry name" value="DsbB"/>
</dbReference>
<gene>
    <name evidence="14" type="primary">dsbB</name>
    <name evidence="16" type="ORF">ABW99_11610</name>
</gene>
<dbReference type="NCBIfam" id="NF002552">
    <property type="entry name" value="PRK02110.1"/>
    <property type="match status" value="1"/>
</dbReference>
<dbReference type="Pfam" id="PF02600">
    <property type="entry name" value="DsbB"/>
    <property type="match status" value="1"/>
</dbReference>
<feature type="topological domain" description="Periplasmic" evidence="14">
    <location>
        <begin position="90"/>
        <end position="144"/>
    </location>
</feature>
<dbReference type="Gene3D" id="1.20.1550.10">
    <property type="entry name" value="DsbB-like"/>
    <property type="match status" value="1"/>
</dbReference>
<evidence type="ECO:0000256" key="11">
    <source>
        <dbReference type="ARBA" id="ARBA00023157"/>
    </source>
</evidence>
<evidence type="ECO:0000313" key="17">
    <source>
        <dbReference type="Proteomes" id="UP000036700"/>
    </source>
</evidence>
<evidence type="ECO:0000256" key="4">
    <source>
        <dbReference type="ARBA" id="ARBA00022475"/>
    </source>
</evidence>
<keyword evidence="4 14" id="KW-1003">Cell membrane</keyword>
<feature type="topological domain" description="Periplasmic" evidence="14">
    <location>
        <begin position="32"/>
        <end position="49"/>
    </location>
</feature>
<evidence type="ECO:0000256" key="14">
    <source>
        <dbReference type="HAMAP-Rule" id="MF_00286"/>
    </source>
</evidence>
<keyword evidence="9 14" id="KW-0560">Oxidoreductase</keyword>
<dbReference type="PANTHER" id="PTHR36570">
    <property type="entry name" value="DISULFIDE BOND FORMATION PROTEIN B"/>
    <property type="match status" value="1"/>
</dbReference>
<evidence type="ECO:0000256" key="2">
    <source>
        <dbReference type="ARBA" id="ARBA00008823"/>
    </source>
</evidence>
<dbReference type="GO" id="GO:0015035">
    <property type="term" value="F:protein-disulfide reductase activity"/>
    <property type="evidence" value="ECO:0007669"/>
    <property type="project" value="UniProtKB-UniRule"/>
</dbReference>
<keyword evidence="10 14" id="KW-0472">Membrane</keyword>
<dbReference type="InterPro" id="IPR023380">
    <property type="entry name" value="DsbB-like_sf"/>
</dbReference>
<organism evidence="16 17">
    <name type="scientific">Pandoraea thiooxydans</name>
    <dbReference type="NCBI Taxonomy" id="445709"/>
    <lineage>
        <taxon>Bacteria</taxon>
        <taxon>Pseudomonadati</taxon>
        <taxon>Pseudomonadota</taxon>
        <taxon>Betaproteobacteria</taxon>
        <taxon>Burkholderiales</taxon>
        <taxon>Burkholderiaceae</taxon>
        <taxon>Pandoraea</taxon>
    </lineage>
</organism>
<reference evidence="17" key="1">
    <citation type="submission" date="2015-06" db="EMBL/GenBank/DDBJ databases">
        <authorList>
            <person name="Lim Y.L."/>
            <person name="Ee R."/>
            <person name="Yong D."/>
            <person name="How K.Y."/>
            <person name="Yin W.F."/>
            <person name="Chan K.G."/>
        </authorList>
    </citation>
    <scope>NUCLEOTIDE SEQUENCE [LARGE SCALE GENOMIC DNA]</scope>
    <source>
        <strain evidence="17">DSM 25325</strain>
    </source>
</reference>
<dbReference type="RefSeq" id="WP_047216561.1">
    <property type="nucleotide sequence ID" value="NZ_CP011568.3"/>
</dbReference>
<dbReference type="GO" id="GO:0005886">
    <property type="term" value="C:plasma membrane"/>
    <property type="evidence" value="ECO:0007669"/>
    <property type="project" value="UniProtKB-SubCell"/>
</dbReference>
<name>A0A0G3EU95_9BURK</name>
<keyword evidence="7 14" id="KW-0249">Electron transport</keyword>
<dbReference type="STRING" id="445709.ABW99_11610"/>
<keyword evidence="12 14" id="KW-0143">Chaperone</keyword>
<sequence length="170" mass="18489">MTRYDDTLRHERRLYLLLGVICVALLGGALYLQYGRGEDPCPLCILQRYAYALIAIFAFGGAASRSPAGIGAARWLSMLAALGGAGAAGYLIWVQSHPSMSCGYDAVEAFVDGLPTARWLPSLFKVQGLCQTVYPPLLGLSLPTWSLIGFVLILLTLLLHRPLRHPSQSR</sequence>
<feature type="topological domain" description="Cytoplasmic" evidence="14">
    <location>
        <begin position="1"/>
        <end position="14"/>
    </location>
</feature>
<evidence type="ECO:0000256" key="10">
    <source>
        <dbReference type="ARBA" id="ARBA00023136"/>
    </source>
</evidence>
<dbReference type="GO" id="GO:0006457">
    <property type="term" value="P:protein folding"/>
    <property type="evidence" value="ECO:0007669"/>
    <property type="project" value="InterPro"/>
</dbReference>
<accession>A0A0G3EU95</accession>
<proteinExistence type="inferred from homology"/>
<dbReference type="PANTHER" id="PTHR36570:SF3">
    <property type="entry name" value="DISULFIDE BOND FORMATION PROTEIN B"/>
    <property type="match status" value="1"/>
</dbReference>
<keyword evidence="17" id="KW-1185">Reference proteome</keyword>
<comment type="function">
    <text evidence="14">Required for disulfide bond formation in some periplasmic proteins. Acts by oxidizing the DsbA protein.</text>
</comment>
<dbReference type="InterPro" id="IPR022920">
    <property type="entry name" value="Disulphide_bond_form_DsbB"/>
</dbReference>
<keyword evidence="3 14" id="KW-0813">Transport</keyword>
<feature type="transmembrane region" description="Helical" evidence="15">
    <location>
        <begin position="75"/>
        <end position="93"/>
    </location>
</feature>
<evidence type="ECO:0000256" key="12">
    <source>
        <dbReference type="ARBA" id="ARBA00023186"/>
    </source>
</evidence>
<dbReference type="GO" id="GO:0009055">
    <property type="term" value="F:electron transfer activity"/>
    <property type="evidence" value="ECO:0007669"/>
    <property type="project" value="UniProtKB-UniRule"/>
</dbReference>
<comment type="subcellular location">
    <subcellularLocation>
        <location evidence="1">Cell inner membrane</location>
        <topology evidence="1">Multi-pass membrane protein</topology>
    </subcellularLocation>
    <subcellularLocation>
        <location evidence="14">Cell membrane</location>
        <topology evidence="14">Multi-pass membrane protein</topology>
    </subcellularLocation>
</comment>
<feature type="transmembrane region" description="Helical" evidence="15">
    <location>
        <begin position="14"/>
        <end position="34"/>
    </location>
</feature>